<name>A0A5J9WT15_9POAL</name>
<dbReference type="InterPro" id="IPR002698">
    <property type="entry name" value="FTHF_cligase"/>
</dbReference>
<sequence length="129" mass="14405">MGFEGACKMRAQVGSLLGLGFAELEYGMLRYMEAIDDSTMIVTTVHDKQLVDDIPVHKLLVHDVPVDILSALQLRSSLQIPQSRGHKLGQLRILRELKGRIEQEMGNNLPCRPSEAPPLTARKDEDVDK</sequence>
<evidence type="ECO:0000313" key="2">
    <source>
        <dbReference type="EMBL" id="TVU51067.1"/>
    </source>
</evidence>
<reference evidence="2 3" key="1">
    <citation type="journal article" date="2019" name="Sci. Rep.">
        <title>A high-quality genome of Eragrostis curvula grass provides insights into Poaceae evolution and supports new strategies to enhance forage quality.</title>
        <authorList>
            <person name="Carballo J."/>
            <person name="Santos B.A.C.M."/>
            <person name="Zappacosta D."/>
            <person name="Garbus I."/>
            <person name="Selva J.P."/>
            <person name="Gallo C.A."/>
            <person name="Diaz A."/>
            <person name="Albertini E."/>
            <person name="Caccamo M."/>
            <person name="Echenique V."/>
        </authorList>
    </citation>
    <scope>NUCLEOTIDE SEQUENCE [LARGE SCALE GENOMIC DNA]</scope>
    <source>
        <strain evidence="3">cv. Victoria</strain>
        <tissue evidence="2">Leaf</tissue>
    </source>
</reference>
<organism evidence="2 3">
    <name type="scientific">Eragrostis curvula</name>
    <name type="common">weeping love grass</name>
    <dbReference type="NCBI Taxonomy" id="38414"/>
    <lineage>
        <taxon>Eukaryota</taxon>
        <taxon>Viridiplantae</taxon>
        <taxon>Streptophyta</taxon>
        <taxon>Embryophyta</taxon>
        <taxon>Tracheophyta</taxon>
        <taxon>Spermatophyta</taxon>
        <taxon>Magnoliopsida</taxon>
        <taxon>Liliopsida</taxon>
        <taxon>Poales</taxon>
        <taxon>Poaceae</taxon>
        <taxon>PACMAD clade</taxon>
        <taxon>Chloridoideae</taxon>
        <taxon>Eragrostideae</taxon>
        <taxon>Eragrostidinae</taxon>
        <taxon>Eragrostis</taxon>
    </lineage>
</organism>
<evidence type="ECO:0000256" key="1">
    <source>
        <dbReference type="SAM" id="MobiDB-lite"/>
    </source>
</evidence>
<dbReference type="AlphaFoldDB" id="A0A5J9WT15"/>
<feature type="region of interest" description="Disordered" evidence="1">
    <location>
        <begin position="104"/>
        <end position="129"/>
    </location>
</feature>
<dbReference type="PANTHER" id="PTHR13017">
    <property type="entry name" value="5-FORMYLTETRAHYDROFOLATE CYCLO-LIGASE-RELATED"/>
    <property type="match status" value="1"/>
</dbReference>
<dbReference type="Proteomes" id="UP000324897">
    <property type="component" value="Chromosome 6"/>
</dbReference>
<dbReference type="EMBL" id="RWGY01000002">
    <property type="protein sequence ID" value="TVU51067.1"/>
    <property type="molecule type" value="Genomic_DNA"/>
</dbReference>
<proteinExistence type="predicted"/>
<dbReference type="OrthoDB" id="433414at2759"/>
<dbReference type="Gramene" id="TVU51067">
    <property type="protein sequence ID" value="TVU51067"/>
    <property type="gene ID" value="EJB05_02472"/>
</dbReference>
<dbReference type="PANTHER" id="PTHR13017:SF0">
    <property type="entry name" value="METHENYLTETRAHYDROFOLATE SYNTHASE DOMAIN-CONTAINING PROTEIN"/>
    <property type="match status" value="1"/>
</dbReference>
<comment type="caution">
    <text evidence="2">The sequence shown here is derived from an EMBL/GenBank/DDBJ whole genome shotgun (WGS) entry which is preliminary data.</text>
</comment>
<dbReference type="GO" id="GO:0005737">
    <property type="term" value="C:cytoplasm"/>
    <property type="evidence" value="ECO:0007669"/>
    <property type="project" value="TreeGrafter"/>
</dbReference>
<gene>
    <name evidence="2" type="ORF">EJB05_02472</name>
</gene>
<feature type="non-terminal residue" evidence="2">
    <location>
        <position position="1"/>
    </location>
</feature>
<protein>
    <submittedName>
        <fullName evidence="2">Uncharacterized protein</fullName>
    </submittedName>
</protein>
<keyword evidence="3" id="KW-1185">Reference proteome</keyword>
<evidence type="ECO:0000313" key="3">
    <source>
        <dbReference type="Proteomes" id="UP000324897"/>
    </source>
</evidence>
<accession>A0A5J9WT15</accession>